<reference evidence="1 2" key="1">
    <citation type="journal article" date="2016" name="Nat. Commun.">
        <title>Thousands of microbial genomes shed light on interconnected biogeochemical processes in an aquifer system.</title>
        <authorList>
            <person name="Anantharaman K."/>
            <person name="Brown C.T."/>
            <person name="Hug L.A."/>
            <person name="Sharon I."/>
            <person name="Castelle C.J."/>
            <person name="Probst A.J."/>
            <person name="Thomas B.C."/>
            <person name="Singh A."/>
            <person name="Wilkins M.J."/>
            <person name="Karaoz U."/>
            <person name="Brodie E.L."/>
            <person name="Williams K.H."/>
            <person name="Hubbard S.S."/>
            <person name="Banfield J.F."/>
        </authorList>
    </citation>
    <scope>NUCLEOTIDE SEQUENCE [LARGE SCALE GENOMIC DNA]</scope>
</reference>
<dbReference type="Proteomes" id="UP000177649">
    <property type="component" value="Unassembled WGS sequence"/>
</dbReference>
<gene>
    <name evidence="1" type="ORF">A2Z62_01160</name>
</gene>
<dbReference type="EMBL" id="MHTA01000037">
    <property type="protein sequence ID" value="OHA53255.1"/>
    <property type="molecule type" value="Genomic_DNA"/>
</dbReference>
<dbReference type="STRING" id="1802370.A2Z62_01160"/>
<evidence type="ECO:0000313" key="1">
    <source>
        <dbReference type="EMBL" id="OHA53255.1"/>
    </source>
</evidence>
<accession>A0A1G2PY61</accession>
<organism evidence="1 2">
    <name type="scientific">Candidatus Terrybacteria bacterium RIFCSPLOWO2_02_42_20</name>
    <dbReference type="NCBI Taxonomy" id="1802370"/>
    <lineage>
        <taxon>Bacteria</taxon>
        <taxon>Candidatus Terryibacteriota</taxon>
    </lineage>
</organism>
<sequence length="92" mass="9772">MSRKDEDIVHTISNNGEIYDVGSTYPGGGEAPKGLAVRQLKGYVSWVQTVVRQVGLLSAAGVRFLRSSALCTRGSEWTDLWCAGCPAKGNAG</sequence>
<protein>
    <submittedName>
        <fullName evidence="1">Uncharacterized protein</fullName>
    </submittedName>
</protein>
<comment type="caution">
    <text evidence="1">The sequence shown here is derived from an EMBL/GenBank/DDBJ whole genome shotgun (WGS) entry which is preliminary data.</text>
</comment>
<name>A0A1G2PY61_9BACT</name>
<dbReference type="AlphaFoldDB" id="A0A1G2PY61"/>
<evidence type="ECO:0000313" key="2">
    <source>
        <dbReference type="Proteomes" id="UP000177649"/>
    </source>
</evidence>
<proteinExistence type="predicted"/>